<dbReference type="PANTHER" id="PTHR24421:SF10">
    <property type="entry name" value="NITRATE_NITRITE SENSOR PROTEIN NARQ"/>
    <property type="match status" value="1"/>
</dbReference>
<keyword evidence="4" id="KW-0808">Transferase</keyword>
<keyword evidence="6 11" id="KW-0418">Kinase</keyword>
<evidence type="ECO:0000256" key="8">
    <source>
        <dbReference type="ARBA" id="ARBA00023012"/>
    </source>
</evidence>
<dbReference type="Gene3D" id="1.20.5.1930">
    <property type="match status" value="1"/>
</dbReference>
<organism evidence="11 12">
    <name type="scientific">Serinibacter salmoneus</name>
    <dbReference type="NCBI Taxonomy" id="556530"/>
    <lineage>
        <taxon>Bacteria</taxon>
        <taxon>Bacillati</taxon>
        <taxon>Actinomycetota</taxon>
        <taxon>Actinomycetes</taxon>
        <taxon>Micrococcales</taxon>
        <taxon>Beutenbergiaceae</taxon>
        <taxon>Serinibacter</taxon>
    </lineage>
</organism>
<evidence type="ECO:0000256" key="4">
    <source>
        <dbReference type="ARBA" id="ARBA00022679"/>
    </source>
</evidence>
<dbReference type="EMBL" id="PDJD01000001">
    <property type="protein sequence ID" value="PFG18503.1"/>
    <property type="molecule type" value="Genomic_DNA"/>
</dbReference>
<evidence type="ECO:0000313" key="12">
    <source>
        <dbReference type="Proteomes" id="UP000224915"/>
    </source>
</evidence>
<protein>
    <recommendedName>
        <fullName evidence="2">histidine kinase</fullName>
        <ecNumber evidence="2">2.7.13.3</ecNumber>
    </recommendedName>
</protein>
<dbReference type="InterPro" id="IPR011712">
    <property type="entry name" value="Sig_transdc_His_kin_sub3_dim/P"/>
</dbReference>
<keyword evidence="5" id="KW-0547">Nucleotide-binding</keyword>
<evidence type="ECO:0000313" key="11">
    <source>
        <dbReference type="EMBL" id="PFG18503.1"/>
    </source>
</evidence>
<dbReference type="Gene3D" id="3.30.565.10">
    <property type="entry name" value="Histidine kinase-like ATPase, C-terminal domain"/>
    <property type="match status" value="1"/>
</dbReference>
<dbReference type="GO" id="GO:0046983">
    <property type="term" value="F:protein dimerization activity"/>
    <property type="evidence" value="ECO:0007669"/>
    <property type="project" value="InterPro"/>
</dbReference>
<dbReference type="GO" id="GO:0005524">
    <property type="term" value="F:ATP binding"/>
    <property type="evidence" value="ECO:0007669"/>
    <property type="project" value="UniProtKB-KW"/>
</dbReference>
<keyword evidence="7" id="KW-0067">ATP-binding</keyword>
<feature type="transmembrane region" description="Helical" evidence="9">
    <location>
        <begin position="55"/>
        <end position="82"/>
    </location>
</feature>
<dbReference type="Pfam" id="PF07730">
    <property type="entry name" value="HisKA_3"/>
    <property type="match status" value="1"/>
</dbReference>
<evidence type="ECO:0000259" key="10">
    <source>
        <dbReference type="Pfam" id="PF07730"/>
    </source>
</evidence>
<dbReference type="Proteomes" id="UP000224915">
    <property type="component" value="Unassembled WGS sequence"/>
</dbReference>
<evidence type="ECO:0000256" key="7">
    <source>
        <dbReference type="ARBA" id="ARBA00022840"/>
    </source>
</evidence>
<dbReference type="SUPFAM" id="SSF55874">
    <property type="entry name" value="ATPase domain of HSP90 chaperone/DNA topoisomerase II/histidine kinase"/>
    <property type="match status" value="1"/>
</dbReference>
<keyword evidence="12" id="KW-1185">Reference proteome</keyword>
<reference evidence="11 12" key="1">
    <citation type="submission" date="2017-10" db="EMBL/GenBank/DDBJ databases">
        <title>Sequencing the genomes of 1000 actinobacteria strains.</title>
        <authorList>
            <person name="Klenk H.-P."/>
        </authorList>
    </citation>
    <scope>NUCLEOTIDE SEQUENCE [LARGE SCALE GENOMIC DNA]</scope>
    <source>
        <strain evidence="11 12">DSM 21801</strain>
    </source>
</reference>
<dbReference type="PANTHER" id="PTHR24421">
    <property type="entry name" value="NITRATE/NITRITE SENSOR PROTEIN NARX-RELATED"/>
    <property type="match status" value="1"/>
</dbReference>
<gene>
    <name evidence="11" type="ORF">ATL40_0039</name>
</gene>
<proteinExistence type="predicted"/>
<evidence type="ECO:0000256" key="3">
    <source>
        <dbReference type="ARBA" id="ARBA00022553"/>
    </source>
</evidence>
<dbReference type="EC" id="2.7.13.3" evidence="2"/>
<keyword evidence="3" id="KW-0597">Phosphoprotein</keyword>
<keyword evidence="9" id="KW-1133">Transmembrane helix</keyword>
<dbReference type="AlphaFoldDB" id="A0A2A9CVR6"/>
<feature type="domain" description="Signal transduction histidine kinase subgroup 3 dimerisation and phosphoacceptor" evidence="10">
    <location>
        <begin position="188"/>
        <end position="251"/>
    </location>
</feature>
<feature type="transmembrane region" description="Helical" evidence="9">
    <location>
        <begin position="28"/>
        <end position="48"/>
    </location>
</feature>
<feature type="transmembrane region" description="Helical" evidence="9">
    <location>
        <begin position="135"/>
        <end position="155"/>
    </location>
</feature>
<evidence type="ECO:0000256" key="9">
    <source>
        <dbReference type="SAM" id="Phobius"/>
    </source>
</evidence>
<dbReference type="InterPro" id="IPR050482">
    <property type="entry name" value="Sensor_HK_TwoCompSys"/>
</dbReference>
<evidence type="ECO:0000256" key="5">
    <source>
        <dbReference type="ARBA" id="ARBA00022741"/>
    </source>
</evidence>
<comment type="catalytic activity">
    <reaction evidence="1">
        <text>ATP + protein L-histidine = ADP + protein N-phospho-L-histidine.</text>
        <dbReference type="EC" id="2.7.13.3"/>
    </reaction>
</comment>
<sequence length="389" mass="40944">MGTVAAAVIVAFMGMVFAAVPSPTEGVRIVWHALGLLGALGLGVAMIWRIARPVLVLVLTSLGAILLPLDPIGPAIALNWVVARAPRHTLIWTVPLGLLGIVVPFWRDPGYGADAVLSVAPEGAAGAAENVPPGAGWYLLWALVVLLPAVAIGLVRRSQAQTRLAQARTAASEQRSHHLRGELSRQEERELIAREMHDTVAHHLSVLSLRAASMEATSSDPTVPEHARALRTSAHQALEEMRTLITSLRDSADGGYVGSAPTLATLGALVEEASRAGVTIDAHVDVPADPPAPQGLTRAAYRIVQEALTNAMKHAPGSGVAVRVTGVPGAGVTLVVSNWLPRTDARGEGSRAGIIGMTERATALGGVLTSRAEGEIWVVRAWLPWREER</sequence>
<dbReference type="GO" id="GO:0016020">
    <property type="term" value="C:membrane"/>
    <property type="evidence" value="ECO:0007669"/>
    <property type="project" value="InterPro"/>
</dbReference>
<name>A0A2A9CVR6_9MICO</name>
<keyword evidence="9" id="KW-0472">Membrane</keyword>
<dbReference type="GO" id="GO:0000155">
    <property type="term" value="F:phosphorelay sensor kinase activity"/>
    <property type="evidence" value="ECO:0007669"/>
    <property type="project" value="InterPro"/>
</dbReference>
<evidence type="ECO:0000256" key="2">
    <source>
        <dbReference type="ARBA" id="ARBA00012438"/>
    </source>
</evidence>
<dbReference type="InterPro" id="IPR036890">
    <property type="entry name" value="HATPase_C_sf"/>
</dbReference>
<evidence type="ECO:0000256" key="6">
    <source>
        <dbReference type="ARBA" id="ARBA00022777"/>
    </source>
</evidence>
<keyword evidence="9" id="KW-0812">Transmembrane</keyword>
<comment type="caution">
    <text evidence="11">The sequence shown here is derived from an EMBL/GenBank/DDBJ whole genome shotgun (WGS) entry which is preliminary data.</text>
</comment>
<dbReference type="CDD" id="cd16917">
    <property type="entry name" value="HATPase_UhpB-NarQ-NarX-like"/>
    <property type="match status" value="1"/>
</dbReference>
<keyword evidence="8" id="KW-0902">Two-component regulatory system</keyword>
<accession>A0A2A9CVR6</accession>
<evidence type="ECO:0000256" key="1">
    <source>
        <dbReference type="ARBA" id="ARBA00000085"/>
    </source>
</evidence>